<sequence>MLRYTPSTNLERFLMPRRRISKAGNERHDGSPMKKLCSIEIKNWLHQTDLTCSNSCKIVARDNNLGFGGQDSNFLAVVEMKNQFMEMKNKLCY</sequence>
<keyword evidence="2" id="KW-1185">Reference proteome</keyword>
<name>A0ABD1G4R4_SALDI</name>
<accession>A0ABD1G4R4</accession>
<reference evidence="1 2" key="1">
    <citation type="submission" date="2024-06" db="EMBL/GenBank/DDBJ databases">
        <title>A chromosome level genome sequence of Diviner's sage (Salvia divinorum).</title>
        <authorList>
            <person name="Ford S.A."/>
            <person name="Ro D.-K."/>
            <person name="Ness R.W."/>
            <person name="Phillips M.A."/>
        </authorList>
    </citation>
    <scope>NUCLEOTIDE SEQUENCE [LARGE SCALE GENOMIC DNA]</scope>
    <source>
        <strain evidence="1">SAF-2024a</strain>
        <tissue evidence="1">Leaf</tissue>
    </source>
</reference>
<gene>
    <name evidence="1" type="ORF">AAHA92_27438</name>
</gene>
<dbReference type="Proteomes" id="UP001567538">
    <property type="component" value="Unassembled WGS sequence"/>
</dbReference>
<dbReference type="EMBL" id="JBEAFC010000010">
    <property type="protein sequence ID" value="KAL1538730.1"/>
    <property type="molecule type" value="Genomic_DNA"/>
</dbReference>
<evidence type="ECO:0000313" key="1">
    <source>
        <dbReference type="EMBL" id="KAL1538730.1"/>
    </source>
</evidence>
<dbReference type="AlphaFoldDB" id="A0ABD1G4R4"/>
<evidence type="ECO:0000313" key="2">
    <source>
        <dbReference type="Proteomes" id="UP001567538"/>
    </source>
</evidence>
<comment type="caution">
    <text evidence="1">The sequence shown here is derived from an EMBL/GenBank/DDBJ whole genome shotgun (WGS) entry which is preliminary data.</text>
</comment>
<protein>
    <submittedName>
        <fullName evidence="1">Uncharacterized protein</fullName>
    </submittedName>
</protein>
<proteinExistence type="predicted"/>
<organism evidence="1 2">
    <name type="scientific">Salvia divinorum</name>
    <name type="common">Maria pastora</name>
    <name type="synonym">Diviner's sage</name>
    <dbReference type="NCBI Taxonomy" id="28513"/>
    <lineage>
        <taxon>Eukaryota</taxon>
        <taxon>Viridiplantae</taxon>
        <taxon>Streptophyta</taxon>
        <taxon>Embryophyta</taxon>
        <taxon>Tracheophyta</taxon>
        <taxon>Spermatophyta</taxon>
        <taxon>Magnoliopsida</taxon>
        <taxon>eudicotyledons</taxon>
        <taxon>Gunneridae</taxon>
        <taxon>Pentapetalae</taxon>
        <taxon>asterids</taxon>
        <taxon>lamiids</taxon>
        <taxon>Lamiales</taxon>
        <taxon>Lamiaceae</taxon>
        <taxon>Nepetoideae</taxon>
        <taxon>Mentheae</taxon>
        <taxon>Salviinae</taxon>
        <taxon>Salvia</taxon>
        <taxon>Salvia subgen. Calosphace</taxon>
    </lineage>
</organism>